<dbReference type="Gene3D" id="1.20.1250.20">
    <property type="entry name" value="MFS general substrate transporter like domains"/>
    <property type="match status" value="1"/>
</dbReference>
<dbReference type="PANTHER" id="PTHR23510:SF3">
    <property type="entry name" value="MAJOR FACILITATOR SUPERFAMILY DOMAIN-CONTAINING PROTEIN 8"/>
    <property type="match status" value="1"/>
</dbReference>
<dbReference type="PANTHER" id="PTHR23510">
    <property type="entry name" value="INNER MEMBRANE TRANSPORT PROTEIN YAJR"/>
    <property type="match status" value="1"/>
</dbReference>
<dbReference type="SUPFAM" id="SSF103473">
    <property type="entry name" value="MFS general substrate transporter"/>
    <property type="match status" value="1"/>
</dbReference>
<sequence length="100" mass="11203">MSYILLIAFGSVTIDIGLNTIYGRILGQRRQGTMQGILMLSTGLARTVGPLSLTTVYSMYGPKFIWIIEMALICVVLCIWGVVYRRLVAPKVPNRKDMTY</sequence>
<feature type="transmembrane region" description="Helical" evidence="6">
    <location>
        <begin position="37"/>
        <end position="58"/>
    </location>
</feature>
<keyword evidence="8" id="KW-1185">Reference proteome</keyword>
<protein>
    <recommendedName>
        <fullName evidence="9">Major facilitator superfamily (MFS) profile domain-containing protein</fullName>
    </recommendedName>
</protein>
<proteinExistence type="predicted"/>
<keyword evidence="3 6" id="KW-0812">Transmembrane</keyword>
<reference evidence="7" key="1">
    <citation type="submission" date="2023-06" db="EMBL/GenBank/DDBJ databases">
        <title>Genomic analysis of the entomopathogenic nematode Steinernema hermaphroditum.</title>
        <authorList>
            <person name="Schwarz E.M."/>
            <person name="Heppert J.K."/>
            <person name="Baniya A."/>
            <person name="Schwartz H.T."/>
            <person name="Tan C.-H."/>
            <person name="Antoshechkin I."/>
            <person name="Sternberg P.W."/>
            <person name="Goodrich-Blair H."/>
            <person name="Dillman A.R."/>
        </authorList>
    </citation>
    <scope>NUCLEOTIDE SEQUENCE</scope>
    <source>
        <strain evidence="7">PS9179</strain>
        <tissue evidence="7">Whole animal</tissue>
    </source>
</reference>
<keyword evidence="2" id="KW-0813">Transport</keyword>
<dbReference type="Proteomes" id="UP001175271">
    <property type="component" value="Unassembled WGS sequence"/>
</dbReference>
<dbReference type="AlphaFoldDB" id="A0AA39IMU3"/>
<evidence type="ECO:0008006" key="9">
    <source>
        <dbReference type="Google" id="ProtNLM"/>
    </source>
</evidence>
<dbReference type="GO" id="GO:0005765">
    <property type="term" value="C:lysosomal membrane"/>
    <property type="evidence" value="ECO:0007669"/>
    <property type="project" value="TreeGrafter"/>
</dbReference>
<dbReference type="InterPro" id="IPR051068">
    <property type="entry name" value="MFS_Domain-Containing_Protein"/>
</dbReference>
<keyword evidence="4 6" id="KW-1133">Transmembrane helix</keyword>
<dbReference type="InterPro" id="IPR036259">
    <property type="entry name" value="MFS_trans_sf"/>
</dbReference>
<feature type="transmembrane region" description="Helical" evidence="6">
    <location>
        <begin position="6"/>
        <end position="25"/>
    </location>
</feature>
<evidence type="ECO:0000256" key="5">
    <source>
        <dbReference type="ARBA" id="ARBA00023136"/>
    </source>
</evidence>
<evidence type="ECO:0000256" key="2">
    <source>
        <dbReference type="ARBA" id="ARBA00022448"/>
    </source>
</evidence>
<gene>
    <name evidence="7" type="ORF">QR680_010119</name>
</gene>
<dbReference type="EMBL" id="JAUCMV010000001">
    <property type="protein sequence ID" value="KAK0427222.1"/>
    <property type="molecule type" value="Genomic_DNA"/>
</dbReference>
<evidence type="ECO:0000256" key="6">
    <source>
        <dbReference type="SAM" id="Phobius"/>
    </source>
</evidence>
<evidence type="ECO:0000313" key="8">
    <source>
        <dbReference type="Proteomes" id="UP001175271"/>
    </source>
</evidence>
<name>A0AA39IMU3_9BILA</name>
<accession>A0AA39IMU3</accession>
<evidence type="ECO:0000256" key="3">
    <source>
        <dbReference type="ARBA" id="ARBA00022692"/>
    </source>
</evidence>
<comment type="subcellular location">
    <subcellularLocation>
        <location evidence="1">Endomembrane system</location>
        <topology evidence="1">Multi-pass membrane protein</topology>
    </subcellularLocation>
</comment>
<feature type="transmembrane region" description="Helical" evidence="6">
    <location>
        <begin position="64"/>
        <end position="84"/>
    </location>
</feature>
<evidence type="ECO:0000256" key="1">
    <source>
        <dbReference type="ARBA" id="ARBA00004127"/>
    </source>
</evidence>
<evidence type="ECO:0000256" key="4">
    <source>
        <dbReference type="ARBA" id="ARBA00022989"/>
    </source>
</evidence>
<keyword evidence="5 6" id="KW-0472">Membrane</keyword>
<comment type="caution">
    <text evidence="7">The sequence shown here is derived from an EMBL/GenBank/DDBJ whole genome shotgun (WGS) entry which is preliminary data.</text>
</comment>
<dbReference type="GO" id="GO:0012505">
    <property type="term" value="C:endomembrane system"/>
    <property type="evidence" value="ECO:0007669"/>
    <property type="project" value="UniProtKB-SubCell"/>
</dbReference>
<organism evidence="7 8">
    <name type="scientific">Steinernema hermaphroditum</name>
    <dbReference type="NCBI Taxonomy" id="289476"/>
    <lineage>
        <taxon>Eukaryota</taxon>
        <taxon>Metazoa</taxon>
        <taxon>Ecdysozoa</taxon>
        <taxon>Nematoda</taxon>
        <taxon>Chromadorea</taxon>
        <taxon>Rhabditida</taxon>
        <taxon>Tylenchina</taxon>
        <taxon>Panagrolaimomorpha</taxon>
        <taxon>Strongyloidoidea</taxon>
        <taxon>Steinernematidae</taxon>
        <taxon>Steinernema</taxon>
    </lineage>
</organism>
<evidence type="ECO:0000313" key="7">
    <source>
        <dbReference type="EMBL" id="KAK0427222.1"/>
    </source>
</evidence>